<evidence type="ECO:0000259" key="3">
    <source>
        <dbReference type="Pfam" id="PF05532"/>
    </source>
</evidence>
<dbReference type="Proteomes" id="UP000075391">
    <property type="component" value="Unassembled WGS sequence"/>
</dbReference>
<sequence length="89" mass="10143">MNKDIFQGKIKEISGEIRKKWGELTDDEIQRTKGNSEALSGLVQQKMGLSKEEASKQVNDLMSSMEERYREGADKVNQGIDKMKNKLSH</sequence>
<dbReference type="RefSeq" id="WP_063243352.1">
    <property type="nucleotide sequence ID" value="NZ_CP168967.1"/>
</dbReference>
<feature type="domain" description="CsbD-like" evidence="3">
    <location>
        <begin position="4"/>
        <end position="56"/>
    </location>
</feature>
<dbReference type="OrthoDB" id="5295641at2"/>
<dbReference type="PANTHER" id="PTHR34977:SF1">
    <property type="entry name" value="UPF0337 PROTEIN YJBJ"/>
    <property type="match status" value="1"/>
</dbReference>
<evidence type="ECO:0000256" key="1">
    <source>
        <dbReference type="ARBA" id="ARBA00009129"/>
    </source>
</evidence>
<evidence type="ECO:0000256" key="2">
    <source>
        <dbReference type="SAM" id="MobiDB-lite"/>
    </source>
</evidence>
<dbReference type="InterPro" id="IPR008462">
    <property type="entry name" value="CsbD"/>
</dbReference>
<dbReference type="EMBL" id="LUKF01000009">
    <property type="protein sequence ID" value="KYG67575.1"/>
    <property type="molecule type" value="Genomic_DNA"/>
</dbReference>
<dbReference type="Pfam" id="PF05532">
    <property type="entry name" value="CsbD"/>
    <property type="match status" value="1"/>
</dbReference>
<feature type="region of interest" description="Disordered" evidence="2">
    <location>
        <begin position="69"/>
        <end position="89"/>
    </location>
</feature>
<accession>A0A150WSU1</accession>
<evidence type="ECO:0000313" key="4">
    <source>
        <dbReference type="EMBL" id="KYG67575.1"/>
    </source>
</evidence>
<name>A0A150WSU1_BDEBC</name>
<comment type="similarity">
    <text evidence="1">Belongs to the UPF0337 (CsbD) family.</text>
</comment>
<organism evidence="4 5">
    <name type="scientific">Bdellovibrio bacteriovorus</name>
    <dbReference type="NCBI Taxonomy" id="959"/>
    <lineage>
        <taxon>Bacteria</taxon>
        <taxon>Pseudomonadati</taxon>
        <taxon>Bdellovibrionota</taxon>
        <taxon>Bdellovibrionia</taxon>
        <taxon>Bdellovibrionales</taxon>
        <taxon>Pseudobdellovibrionaceae</taxon>
        <taxon>Bdellovibrio</taxon>
    </lineage>
</organism>
<dbReference type="InterPro" id="IPR050423">
    <property type="entry name" value="UPF0337_stress_rsp"/>
</dbReference>
<dbReference type="Gene3D" id="1.10.1470.10">
    <property type="entry name" value="YjbJ"/>
    <property type="match status" value="1"/>
</dbReference>
<dbReference type="PANTHER" id="PTHR34977">
    <property type="entry name" value="UPF0337 PROTEIN YJBJ"/>
    <property type="match status" value="1"/>
</dbReference>
<dbReference type="AlphaFoldDB" id="A0A150WSU1"/>
<protein>
    <recommendedName>
        <fullName evidence="3">CsbD-like domain-containing protein</fullName>
    </recommendedName>
</protein>
<dbReference type="InterPro" id="IPR036629">
    <property type="entry name" value="YjbJ_sf"/>
</dbReference>
<reference evidence="4 5" key="1">
    <citation type="submission" date="2016-03" db="EMBL/GenBank/DDBJ databases">
        <authorList>
            <person name="Ploux O."/>
        </authorList>
    </citation>
    <scope>NUCLEOTIDE SEQUENCE [LARGE SCALE GENOMIC DNA]</scope>
    <source>
        <strain evidence="4 5">BER2</strain>
    </source>
</reference>
<gene>
    <name evidence="4" type="ORF">AZI85_17350</name>
</gene>
<dbReference type="SUPFAM" id="SSF69047">
    <property type="entry name" value="Hypothetical protein YjbJ"/>
    <property type="match status" value="1"/>
</dbReference>
<evidence type="ECO:0000313" key="5">
    <source>
        <dbReference type="Proteomes" id="UP000075391"/>
    </source>
</evidence>
<comment type="caution">
    <text evidence="4">The sequence shown here is derived from an EMBL/GenBank/DDBJ whole genome shotgun (WGS) entry which is preliminary data.</text>
</comment>
<proteinExistence type="inferred from homology"/>